<evidence type="ECO:0000313" key="1">
    <source>
        <dbReference type="EMBL" id="MEC6830384.1"/>
    </source>
</evidence>
<name>A0A1T4U872_9GAMM</name>
<dbReference type="RefSeq" id="WP_080175598.1">
    <property type="nucleotide sequence ID" value="NZ_AP024855.1"/>
</dbReference>
<gene>
    <name evidence="2" type="ORF">CZ814_02838</name>
    <name evidence="1" type="ORF">VXS06_01235</name>
</gene>
<dbReference type="Proteomes" id="UP000191116">
    <property type="component" value="Unassembled WGS sequence"/>
</dbReference>
<dbReference type="AlphaFoldDB" id="A0A1T4U872"/>
<evidence type="ECO:0000313" key="3">
    <source>
        <dbReference type="Proteomes" id="UP000191116"/>
    </source>
</evidence>
<sequence length="62" mass="7331">MQPKIYIKLKETIWKITINGQWLPIDEAETIDVKIPFIDEYTHFNDIISLHFNESEILTNLG</sequence>
<dbReference type="EMBL" id="FUWP01000018">
    <property type="protein sequence ID" value="SKA48857.1"/>
    <property type="molecule type" value="Genomic_DNA"/>
</dbReference>
<protein>
    <submittedName>
        <fullName evidence="2">Uncharacterized protein</fullName>
    </submittedName>
</protein>
<accession>A0A1T4U872</accession>
<evidence type="ECO:0000313" key="2">
    <source>
        <dbReference type="EMBL" id="SKA48857.1"/>
    </source>
</evidence>
<proteinExistence type="predicted"/>
<dbReference type="EMBL" id="JAYXUG010000001">
    <property type="protein sequence ID" value="MEC6830384.1"/>
    <property type="molecule type" value="Genomic_DNA"/>
</dbReference>
<reference evidence="1 4" key="2">
    <citation type="submission" date="2024-01" db="EMBL/GenBank/DDBJ databases">
        <title>Active colonisers of the gastrointestinal tract of Atlantic salmon farmed in a warm water region.</title>
        <authorList>
            <person name="Bowman J.P."/>
        </authorList>
    </citation>
    <scope>NUCLEOTIDE SEQUENCE [LARGE SCALE GENOMIC DNA]</scope>
    <source>
        <strain evidence="1 4">S3MW1</strain>
    </source>
</reference>
<reference evidence="2 3" key="1">
    <citation type="submission" date="2017-02" db="EMBL/GenBank/DDBJ databases">
        <authorList>
            <person name="Peterson S.W."/>
        </authorList>
    </citation>
    <scope>NUCLEOTIDE SEQUENCE [LARGE SCALE GENOMIC DNA]</scope>
    <source>
        <strain evidence="2 3">CECT 9189</strain>
    </source>
</reference>
<organism evidence="2 3">
    <name type="scientific">Photobacterium toruni</name>
    <dbReference type="NCBI Taxonomy" id="1935446"/>
    <lineage>
        <taxon>Bacteria</taxon>
        <taxon>Pseudomonadati</taxon>
        <taxon>Pseudomonadota</taxon>
        <taxon>Gammaproteobacteria</taxon>
        <taxon>Vibrionales</taxon>
        <taxon>Vibrionaceae</taxon>
        <taxon>Photobacterium</taxon>
    </lineage>
</organism>
<dbReference type="OrthoDB" id="5649378at2"/>
<dbReference type="Proteomes" id="UP001306119">
    <property type="component" value="Unassembled WGS sequence"/>
</dbReference>
<evidence type="ECO:0000313" key="4">
    <source>
        <dbReference type="Proteomes" id="UP001306119"/>
    </source>
</evidence>
<keyword evidence="4" id="KW-1185">Reference proteome</keyword>